<dbReference type="STRING" id="4432.A0A1U7YQH5"/>
<organism evidence="2 3">
    <name type="scientific">Nelumbo nucifera</name>
    <name type="common">Sacred lotus</name>
    <dbReference type="NCBI Taxonomy" id="4432"/>
    <lineage>
        <taxon>Eukaryota</taxon>
        <taxon>Viridiplantae</taxon>
        <taxon>Streptophyta</taxon>
        <taxon>Embryophyta</taxon>
        <taxon>Tracheophyta</taxon>
        <taxon>Spermatophyta</taxon>
        <taxon>Magnoliopsida</taxon>
        <taxon>Proteales</taxon>
        <taxon>Nelumbonaceae</taxon>
        <taxon>Nelumbo</taxon>
    </lineage>
</organism>
<dbReference type="Proteomes" id="UP000189703">
    <property type="component" value="Unplaced"/>
</dbReference>
<dbReference type="OMA" id="CHESGAG"/>
<proteinExistence type="predicted"/>
<reference evidence="3" key="1">
    <citation type="submission" date="2025-08" db="UniProtKB">
        <authorList>
            <consortium name="RefSeq"/>
        </authorList>
    </citation>
    <scope>IDENTIFICATION</scope>
</reference>
<dbReference type="InParanoid" id="A0A1U7YQH5"/>
<dbReference type="RefSeq" id="XP_010242329.1">
    <property type="nucleotide sequence ID" value="XM_010244027.2"/>
</dbReference>
<keyword evidence="2" id="KW-1185">Reference proteome</keyword>
<dbReference type="AlphaFoldDB" id="A0A1U7YQH5"/>
<name>A0A1U7YQH5_NELNU</name>
<evidence type="ECO:0000256" key="1">
    <source>
        <dbReference type="SAM" id="MobiDB-lite"/>
    </source>
</evidence>
<accession>A0A1U7YQH5</accession>
<dbReference type="GeneID" id="104586716"/>
<gene>
    <name evidence="3" type="primary">LOC104586716</name>
</gene>
<protein>
    <submittedName>
        <fullName evidence="3">Uncharacterized protein LOC104586716</fullName>
    </submittedName>
</protein>
<dbReference type="KEGG" id="nnu:104586716"/>
<dbReference type="OrthoDB" id="1875008at2759"/>
<evidence type="ECO:0000313" key="2">
    <source>
        <dbReference type="Proteomes" id="UP000189703"/>
    </source>
</evidence>
<evidence type="ECO:0000313" key="3">
    <source>
        <dbReference type="RefSeq" id="XP_010242329.1"/>
    </source>
</evidence>
<sequence length="457" mass="50138">MPSPKSSVGSKSSSRRRNIHHWYYQQGTAGVFSSSWIRRLHLTPTPSPPSATVKPAQMAAPLPVGPDAVNSLCTTGLGDGPLPDHHTVSTHESRTPTSICSTRTRLFLHRLLKFHEEHPLPTMNHGTCSVTGFGPFQVKSRRSPDVPGPCSSSAPHPSSRPKLVESSLASAHRLQHGESQFQETKHGGLGSSSFAGRDSATALGNKGKFTYHGNSCKNIFFHSLQRMTRFGIEKEKMENNRNQEHSHVPFNGGKLFLGCQSHFNGKSYLENADDMVLGSSSSRRVDDNQHGLHLSPFFPNRSLSKKHDYQGDNGANGSVGLARDAYLSGPPGEAINMGALRVESRWSPPPAPFTAGDQRLHEHVMPVNRWPTTAAVYGVDCISGSRGVTYHASGGDGASGRTYRVSFSTISFFCPLLRSSIFMFSAKRLAMPILFFICHYRQTRDRASICKMNGFWH</sequence>
<feature type="region of interest" description="Disordered" evidence="1">
    <location>
        <begin position="139"/>
        <end position="193"/>
    </location>
</feature>